<accession>A0ABU0C2B7</accession>
<evidence type="ECO:0000313" key="3">
    <source>
        <dbReference type="Proteomes" id="UP001230207"/>
    </source>
</evidence>
<gene>
    <name evidence="2" type="ORF">QO002_005463</name>
</gene>
<dbReference type="Proteomes" id="UP001230207">
    <property type="component" value="Unassembled WGS sequence"/>
</dbReference>
<evidence type="ECO:0000256" key="1">
    <source>
        <dbReference type="SAM" id="MobiDB-lite"/>
    </source>
</evidence>
<dbReference type="EMBL" id="JAUSVF010000003">
    <property type="protein sequence ID" value="MDQ0323257.1"/>
    <property type="molecule type" value="Genomic_DNA"/>
</dbReference>
<proteinExistence type="predicted"/>
<feature type="compositionally biased region" description="Polar residues" evidence="1">
    <location>
        <begin position="12"/>
        <end position="21"/>
    </location>
</feature>
<keyword evidence="3" id="KW-1185">Reference proteome</keyword>
<protein>
    <recommendedName>
        <fullName evidence="4">Transposase</fullName>
    </recommendedName>
</protein>
<name>A0ABU0C2B7_9HYPH</name>
<evidence type="ECO:0000313" key="2">
    <source>
        <dbReference type="EMBL" id="MDQ0323257.1"/>
    </source>
</evidence>
<feature type="region of interest" description="Disordered" evidence="1">
    <location>
        <begin position="1"/>
        <end position="26"/>
    </location>
</feature>
<sequence length="53" mass="5924">MTKYLLCRKGSETSTGNSQPEQRALPHAPRTLYRGLLVPSIDAVDHDVDEEIN</sequence>
<reference evidence="2 3" key="1">
    <citation type="submission" date="2023-07" db="EMBL/GenBank/DDBJ databases">
        <title>Genomic Encyclopedia of Type Strains, Phase IV (KMG-IV): sequencing the most valuable type-strain genomes for metagenomic binning, comparative biology and taxonomic classification.</title>
        <authorList>
            <person name="Goeker M."/>
        </authorList>
    </citation>
    <scope>NUCLEOTIDE SEQUENCE [LARGE SCALE GENOMIC DNA]</scope>
    <source>
        <strain evidence="2 3">DSM 1112</strain>
    </source>
</reference>
<organism evidence="2 3">
    <name type="scientific">Pararhizobium capsulatum DSM 1112</name>
    <dbReference type="NCBI Taxonomy" id="1121113"/>
    <lineage>
        <taxon>Bacteria</taxon>
        <taxon>Pseudomonadati</taxon>
        <taxon>Pseudomonadota</taxon>
        <taxon>Alphaproteobacteria</taxon>
        <taxon>Hyphomicrobiales</taxon>
        <taxon>Rhizobiaceae</taxon>
        <taxon>Rhizobium/Agrobacterium group</taxon>
        <taxon>Pararhizobium</taxon>
    </lineage>
</organism>
<comment type="caution">
    <text evidence="2">The sequence shown here is derived from an EMBL/GenBank/DDBJ whole genome shotgun (WGS) entry which is preliminary data.</text>
</comment>
<evidence type="ECO:0008006" key="4">
    <source>
        <dbReference type="Google" id="ProtNLM"/>
    </source>
</evidence>